<evidence type="ECO:0000313" key="2">
    <source>
        <dbReference type="Proteomes" id="UP000683428"/>
    </source>
</evidence>
<proteinExistence type="predicted"/>
<name>A0A975XUY5_9RHOO</name>
<sequence>MNASASLAPTPLSGPTPVALADLLARPDLWRGDALAATALPGLPTGYRALDRQLPGGGWPSQSLSEILAAPGTGVAGLLAPALAAARGGVLLVAPPRGVYAPGWASVGLDPARLLVVEAGGRDGAWACETALAEGGLGAVLAWLPDIDARGLRRLQLAAEGFAGAAFLVRPPARAREASPAPLRLALKSLPQGLEVTLLKRRGGALTRPLTLVPPLPVARFLERDRALARPAISPLAPGRPVPLPLPV</sequence>
<dbReference type="AlphaFoldDB" id="A0A975XUY5"/>
<dbReference type="PIRSF" id="PIRSF037290">
    <property type="entry name" value="UCP037290"/>
    <property type="match status" value="1"/>
</dbReference>
<dbReference type="KEGG" id="aiq:Azoinq_01350"/>
<protein>
    <submittedName>
        <fullName evidence="1">Translesion DNA synthesis-associated protein ImuA</fullName>
    </submittedName>
</protein>
<gene>
    <name evidence="1" type="primary">imuA</name>
    <name evidence="1" type="ORF">Azoinq_01350</name>
</gene>
<dbReference type="Proteomes" id="UP000683428">
    <property type="component" value="Chromosome"/>
</dbReference>
<evidence type="ECO:0000313" key="1">
    <source>
        <dbReference type="EMBL" id="QWT49291.1"/>
    </source>
</evidence>
<reference evidence="1" key="1">
    <citation type="submission" date="2020-11" db="EMBL/GenBank/DDBJ databases">
        <title>Azospira inquinata sp. nov.</title>
        <authorList>
            <person name="Moe W.M."/>
            <person name="Mikes M.C."/>
        </authorList>
    </citation>
    <scope>NUCLEOTIDE SEQUENCE</scope>
    <source>
        <strain evidence="1">Azo-3</strain>
    </source>
</reference>
<accession>A0A975XUY5</accession>
<dbReference type="NCBIfam" id="NF033429">
    <property type="entry name" value="ImuA_translesion"/>
    <property type="match status" value="1"/>
</dbReference>
<dbReference type="RefSeq" id="WP_216127632.1">
    <property type="nucleotide sequence ID" value="NZ_CP064782.1"/>
</dbReference>
<dbReference type="EMBL" id="CP064782">
    <property type="protein sequence ID" value="QWT49291.1"/>
    <property type="molecule type" value="Genomic_DNA"/>
</dbReference>
<dbReference type="InterPro" id="IPR017166">
    <property type="entry name" value="UCP037290"/>
</dbReference>
<keyword evidence="2" id="KW-1185">Reference proteome</keyword>
<organism evidence="1 2">
    <name type="scientific">Azospira inquinata</name>
    <dbReference type="NCBI Taxonomy" id="2785627"/>
    <lineage>
        <taxon>Bacteria</taxon>
        <taxon>Pseudomonadati</taxon>
        <taxon>Pseudomonadota</taxon>
        <taxon>Betaproteobacteria</taxon>
        <taxon>Rhodocyclales</taxon>
        <taxon>Rhodocyclaceae</taxon>
        <taxon>Azospira</taxon>
    </lineage>
</organism>
<dbReference type="InterPro" id="IPR047610">
    <property type="entry name" value="ImuA_translesion"/>
</dbReference>